<comment type="caution">
    <text evidence="1">The sequence shown here is derived from an EMBL/GenBank/DDBJ whole genome shotgun (WGS) entry which is preliminary data.</text>
</comment>
<dbReference type="EMBL" id="JAIWIY010000001">
    <property type="protein sequence ID" value="MCA2096072.1"/>
    <property type="molecule type" value="Genomic_DNA"/>
</dbReference>
<reference evidence="2" key="1">
    <citation type="submission" date="2023-07" db="EMBL/GenBank/DDBJ databases">
        <title>FDA dAtabase for Regulatory Grade micrObial Sequences (FDA-ARGOS): Supporting development and validation of Infectious Disease Dx tests.</title>
        <authorList>
            <person name="Sproer C."/>
            <person name="Gronow S."/>
            <person name="Severitt S."/>
            <person name="Schroder I."/>
            <person name="Tallon L."/>
            <person name="Sadzewicz L."/>
            <person name="Zhao X."/>
            <person name="Boylan J."/>
            <person name="Ott S."/>
            <person name="Bowen H."/>
            <person name="Vavikolanu K."/>
            <person name="Hazen T."/>
            <person name="Aluvathingal J."/>
            <person name="Nadendla S."/>
            <person name="Lowell S."/>
            <person name="Myers T."/>
            <person name="Yan Y."/>
        </authorList>
    </citation>
    <scope>NUCLEOTIDE SEQUENCE [LARGE SCALE GENOMIC DNA]</scope>
    <source>
        <strain evidence="2">FDAARGOS_1538</strain>
    </source>
</reference>
<proteinExistence type="predicted"/>
<accession>A0ABS7Z083</accession>
<gene>
    <name evidence="1" type="ORF">LDJ82_03990</name>
</gene>
<keyword evidence="2" id="KW-1185">Reference proteome</keyword>
<evidence type="ECO:0000313" key="2">
    <source>
        <dbReference type="Proteomes" id="UP001198374"/>
    </source>
</evidence>
<evidence type="ECO:0000313" key="1">
    <source>
        <dbReference type="EMBL" id="MCA2096072.1"/>
    </source>
</evidence>
<name>A0ABS7Z083_9FIRM</name>
<evidence type="ECO:0008006" key="3">
    <source>
        <dbReference type="Google" id="ProtNLM"/>
    </source>
</evidence>
<protein>
    <recommendedName>
        <fullName evidence="3">Head decoration protein</fullName>
    </recommendedName>
</protein>
<dbReference type="Gene3D" id="2.40.300.10">
    <property type="entry name" value="Head decoration protein D"/>
    <property type="match status" value="1"/>
</dbReference>
<organism evidence="1 2">
    <name type="scientific">Anaerococcus degeneri</name>
    <dbReference type="NCBI Taxonomy" id="361500"/>
    <lineage>
        <taxon>Bacteria</taxon>
        <taxon>Bacillati</taxon>
        <taxon>Bacillota</taxon>
        <taxon>Tissierellia</taxon>
        <taxon>Tissierellales</taxon>
        <taxon>Peptoniphilaceae</taxon>
        <taxon>Anaerococcus</taxon>
    </lineage>
</organism>
<dbReference type="RefSeq" id="WP_209773591.1">
    <property type="nucleotide sequence ID" value="NZ_JAGGLO010000004.1"/>
</dbReference>
<dbReference type="Proteomes" id="UP001198374">
    <property type="component" value="Unassembled WGS sequence"/>
</dbReference>
<sequence>MYEIKKENYEGDNIYAGDFPVEIEVVEAKEDIGKNTVVALTAGKLAKITAENLGDIYGITVDEAKANEKVAVYLTGDFRADALDYGTATVDKVKAPLRKISIFIK</sequence>